<reference evidence="17 18" key="1">
    <citation type="journal article" date="2016" name="Nat. Commun.">
        <title>Thousands of microbial genomes shed light on interconnected biogeochemical processes in an aquifer system.</title>
        <authorList>
            <person name="Anantharaman K."/>
            <person name="Brown C.T."/>
            <person name="Hug L.A."/>
            <person name="Sharon I."/>
            <person name="Castelle C.J."/>
            <person name="Probst A.J."/>
            <person name="Thomas B.C."/>
            <person name="Singh A."/>
            <person name="Wilkins M.J."/>
            <person name="Karaoz U."/>
            <person name="Brodie E.L."/>
            <person name="Williams K.H."/>
            <person name="Hubbard S.S."/>
            <person name="Banfield J.F."/>
        </authorList>
    </citation>
    <scope>NUCLEOTIDE SEQUENCE [LARGE SCALE GENOMIC DNA]</scope>
</reference>
<evidence type="ECO:0000313" key="17">
    <source>
        <dbReference type="EMBL" id="OGL86698.1"/>
    </source>
</evidence>
<keyword evidence="6 15" id="KW-0237">DNA synthesis</keyword>
<comment type="similarity">
    <text evidence="2 15">Belongs to the ribonucleoside diphosphate reductase class-2 family.</text>
</comment>
<evidence type="ECO:0000256" key="14">
    <source>
        <dbReference type="PROSITE-ProRule" id="PRU00492"/>
    </source>
</evidence>
<keyword evidence="10" id="KW-1015">Disulfide bond</keyword>
<dbReference type="PROSITE" id="PS51161">
    <property type="entry name" value="ATP_CONE"/>
    <property type="match status" value="1"/>
</dbReference>
<dbReference type="InterPro" id="IPR005144">
    <property type="entry name" value="ATP-cone_dom"/>
</dbReference>
<evidence type="ECO:0000256" key="3">
    <source>
        <dbReference type="ARBA" id="ARBA00012274"/>
    </source>
</evidence>
<dbReference type="NCBIfam" id="NF005122">
    <property type="entry name" value="PRK06556.1"/>
    <property type="match status" value="1"/>
</dbReference>
<gene>
    <name evidence="17" type="ORF">A3I41_05190</name>
</gene>
<name>A0A1F7V9C6_9BACT</name>
<evidence type="ECO:0000256" key="12">
    <source>
        <dbReference type="ARBA" id="ARBA00025437"/>
    </source>
</evidence>
<evidence type="ECO:0000256" key="4">
    <source>
        <dbReference type="ARBA" id="ARBA00014409"/>
    </source>
</evidence>
<evidence type="ECO:0000256" key="7">
    <source>
        <dbReference type="ARBA" id="ARBA00022741"/>
    </source>
</evidence>
<protein>
    <recommendedName>
        <fullName evidence="4 15">Vitamin B12-dependent ribonucleotide reductase</fullName>
        <ecNumber evidence="3 15">1.17.4.1</ecNumber>
    </recommendedName>
</protein>
<evidence type="ECO:0000256" key="1">
    <source>
        <dbReference type="ARBA" id="ARBA00001922"/>
    </source>
</evidence>
<dbReference type="InterPro" id="IPR013678">
    <property type="entry name" value="RNR_2_N"/>
</dbReference>
<dbReference type="PANTHER" id="PTHR43371:SF1">
    <property type="entry name" value="RIBONUCLEOSIDE-DIPHOSPHATE REDUCTASE"/>
    <property type="match status" value="1"/>
</dbReference>
<dbReference type="Pfam" id="PF02867">
    <property type="entry name" value="Ribonuc_red_lgC"/>
    <property type="match status" value="1"/>
</dbReference>
<comment type="caution">
    <text evidence="17">The sequence shown here is derived from an EMBL/GenBank/DDBJ whole genome shotgun (WGS) entry which is preliminary data.</text>
</comment>
<keyword evidence="9 15" id="KW-0560">Oxidoreductase</keyword>
<evidence type="ECO:0000256" key="13">
    <source>
        <dbReference type="ARBA" id="ARBA00047754"/>
    </source>
</evidence>
<evidence type="ECO:0000256" key="5">
    <source>
        <dbReference type="ARBA" id="ARBA00022628"/>
    </source>
</evidence>
<evidence type="ECO:0000256" key="9">
    <source>
        <dbReference type="ARBA" id="ARBA00023002"/>
    </source>
</evidence>
<keyword evidence="7 14" id="KW-0547">Nucleotide-binding</keyword>
<dbReference type="GO" id="GO:0004748">
    <property type="term" value="F:ribonucleoside-diphosphate reductase activity, thioredoxin disulfide as acceptor"/>
    <property type="evidence" value="ECO:0007669"/>
    <property type="project" value="UniProtKB-EC"/>
</dbReference>
<dbReference type="CDD" id="cd02888">
    <property type="entry name" value="RNR_II_dimer"/>
    <property type="match status" value="1"/>
</dbReference>
<organism evidence="17 18">
    <name type="scientific">Candidatus Uhrbacteria bacterium RIFCSPLOWO2_02_FULL_48_18</name>
    <dbReference type="NCBI Taxonomy" id="1802408"/>
    <lineage>
        <taxon>Bacteria</taxon>
        <taxon>Candidatus Uhriibacteriota</taxon>
    </lineage>
</organism>
<keyword evidence="11 15" id="KW-0170">Cobalt</keyword>
<dbReference type="Pfam" id="PF03477">
    <property type="entry name" value="ATP-cone"/>
    <property type="match status" value="1"/>
</dbReference>
<dbReference type="SUPFAM" id="SSF51998">
    <property type="entry name" value="PFL-like glycyl radical enzymes"/>
    <property type="match status" value="1"/>
</dbReference>
<proteinExistence type="inferred from homology"/>
<dbReference type="EC" id="1.17.4.1" evidence="3 15"/>
<evidence type="ECO:0000259" key="16">
    <source>
        <dbReference type="PROSITE" id="PS51161"/>
    </source>
</evidence>
<dbReference type="InterPro" id="IPR013344">
    <property type="entry name" value="RNR_NrdJ/NrdZ"/>
</dbReference>
<dbReference type="InterPro" id="IPR050862">
    <property type="entry name" value="RdRp_reductase_class-2"/>
</dbReference>
<comment type="function">
    <text evidence="12 15">Catalyzes the reduction of ribonucleotides to deoxyribonucleotides. May function to provide a pool of deoxyribonucleotide precursors for DNA repair during oxygen limitation and/or for immediate growth after restoration of oxygen.</text>
</comment>
<dbReference type="Gene3D" id="3.20.70.20">
    <property type="match status" value="1"/>
</dbReference>
<sequence>MSESFSKTSVHTTDTSAISDAVWEFMTSVKSVLKRNGQEEFFDAQKLTVSIRGAFEAAGMKNPKLIEKVTSQVMMRLTKQFDGHTIPTVSDIREIVAVTCIDNNLSHIAKLYAEFRSKNTAVVHAEKYGNGISVERYFTKEGVHPYDEIIWEKRDAVITNSKGAVVFEQKGVEIPSFYTQTATNIVVSKYFYGTIGKEDREFSVKQLIGRVARTVSKWGRKDGYFQTAEDAQHFEDELHHILVNQMAAFNSPVWFNVGTPRPQQCSACFINSVQDDMRSILNLCVTEATIFKGGSGAGVSLSKLRSKHEFLSGSNGKASGPVSFMKGLDAFAGVIKSGGKTRRAAKMVVLDINHPDIEEFITCKVEEEKKAWALMDAGYDGSIDGPAYASIFFQNANNSVRVNDEFMKAVEADEEWVTHEVVSGKPSLKYRARDLMNKIADAAWQCGDPGMQYDTTINAWHTSKNTDRIYASNPCSEYMFLDDSACNLASLNLMRFRKEVNGEMVFDVQAFKKANEIIITAMEILVGNSVYPTPAIEQNSFDYRPLGIGYANLGALLMSRGLAYDSDEGRNLAGAITSLQSGHAYYQSSKIAEKIGAFAGYARNAEPCIDVMRMHRDASYKLDGHGVPVDLLSESRKAWDNVVEHGSQFGLRNAQISVLAPTGTISFLMDCDTTGVEPDIALVKYKWLVGGGMLKIVNNTVPEALMRLGYSEAERKDILAFIEEYDTIEGAPHLKDAHLSVFDCAFKAAKGTRTIHYLGHVRMMAAVQPFISGAISKTVNMPHEASVEDIAEVYMTGWKLGLKAIAIYRDGSKRQQALTTSKESDAKKQNTKVAEANVETPLVVPAVSASVPTVTVSDDRKMRRRRMPDERRAITHKFQIGNHQGFITVGLYDDGTPGEVFITMSKEGSVISGLMDSFATSISIGLQYGVPLEVLVNKFVHMRFEPSGFTSNPQIRIAKSITDYMFRWLALKFLPRESQIALGIQVGEESMTEATNVGEKADVIGGVPSPRVETVLEAQPELFSVKAKDATYPLGQWAHKTLTSTFDNQSDAPACDSCGSMMVRNAACYKCLNCGATSGCS</sequence>
<accession>A0A1F7V9C6</accession>
<dbReference type="GO" id="GO:0071897">
    <property type="term" value="P:DNA biosynthetic process"/>
    <property type="evidence" value="ECO:0007669"/>
    <property type="project" value="UniProtKB-KW"/>
</dbReference>
<dbReference type="PRINTS" id="PR01183">
    <property type="entry name" value="RIBORDTASEM1"/>
</dbReference>
<dbReference type="InterPro" id="IPR024434">
    <property type="entry name" value="TSCPD_dom"/>
</dbReference>
<evidence type="ECO:0000256" key="15">
    <source>
        <dbReference type="RuleBase" id="RU364064"/>
    </source>
</evidence>
<dbReference type="AlphaFoldDB" id="A0A1F7V9C6"/>
<dbReference type="Pfam" id="PF08471">
    <property type="entry name" value="Ribonuc_red_2_N"/>
    <property type="match status" value="1"/>
</dbReference>
<dbReference type="Pfam" id="PF12637">
    <property type="entry name" value="TSCPD"/>
    <property type="match status" value="1"/>
</dbReference>
<dbReference type="PANTHER" id="PTHR43371">
    <property type="entry name" value="VITAMIN B12-DEPENDENT RIBONUCLEOTIDE REDUCTASE"/>
    <property type="match status" value="1"/>
</dbReference>
<dbReference type="GO" id="GO:0050897">
    <property type="term" value="F:cobalt ion binding"/>
    <property type="evidence" value="ECO:0007669"/>
    <property type="project" value="InterPro"/>
</dbReference>
<comment type="cofactor">
    <cofactor evidence="1 15">
        <name>adenosylcob(III)alamin</name>
        <dbReference type="ChEBI" id="CHEBI:18408"/>
    </cofactor>
</comment>
<comment type="catalytic activity">
    <reaction evidence="13 15">
        <text>a 2'-deoxyribonucleoside 5'-diphosphate + [thioredoxin]-disulfide + H2O = a ribonucleoside 5'-diphosphate + [thioredoxin]-dithiol</text>
        <dbReference type="Rhea" id="RHEA:23252"/>
        <dbReference type="Rhea" id="RHEA-COMP:10698"/>
        <dbReference type="Rhea" id="RHEA-COMP:10700"/>
        <dbReference type="ChEBI" id="CHEBI:15377"/>
        <dbReference type="ChEBI" id="CHEBI:29950"/>
        <dbReference type="ChEBI" id="CHEBI:50058"/>
        <dbReference type="ChEBI" id="CHEBI:57930"/>
        <dbReference type="ChEBI" id="CHEBI:73316"/>
        <dbReference type="EC" id="1.17.4.1"/>
    </reaction>
</comment>
<dbReference type="NCBIfam" id="TIGR02504">
    <property type="entry name" value="NrdJ_Z"/>
    <property type="match status" value="1"/>
</dbReference>
<keyword evidence="8 14" id="KW-0067">ATP-binding</keyword>
<dbReference type="GO" id="GO:0005524">
    <property type="term" value="F:ATP binding"/>
    <property type="evidence" value="ECO:0007669"/>
    <property type="project" value="UniProtKB-UniRule"/>
</dbReference>
<dbReference type="InterPro" id="IPR000788">
    <property type="entry name" value="RNR_lg_C"/>
</dbReference>
<dbReference type="EMBL" id="MGEQ01000007">
    <property type="protein sequence ID" value="OGL86698.1"/>
    <property type="molecule type" value="Genomic_DNA"/>
</dbReference>
<feature type="domain" description="ATP-cone" evidence="16">
    <location>
        <begin position="30"/>
        <end position="123"/>
    </location>
</feature>
<evidence type="ECO:0000313" key="18">
    <source>
        <dbReference type="Proteomes" id="UP000176593"/>
    </source>
</evidence>
<evidence type="ECO:0000256" key="6">
    <source>
        <dbReference type="ARBA" id="ARBA00022634"/>
    </source>
</evidence>
<evidence type="ECO:0000256" key="8">
    <source>
        <dbReference type="ARBA" id="ARBA00022840"/>
    </source>
</evidence>
<evidence type="ECO:0000256" key="10">
    <source>
        <dbReference type="ARBA" id="ARBA00023157"/>
    </source>
</evidence>
<dbReference type="GO" id="GO:0031419">
    <property type="term" value="F:cobalamin binding"/>
    <property type="evidence" value="ECO:0007669"/>
    <property type="project" value="UniProtKB-KW"/>
</dbReference>
<keyword evidence="5 15" id="KW-0846">Cobalamin</keyword>
<evidence type="ECO:0000256" key="2">
    <source>
        <dbReference type="ARBA" id="ARBA00007405"/>
    </source>
</evidence>
<evidence type="ECO:0000256" key="11">
    <source>
        <dbReference type="ARBA" id="ARBA00023285"/>
    </source>
</evidence>
<dbReference type="Proteomes" id="UP000176593">
    <property type="component" value="Unassembled WGS sequence"/>
</dbReference>